<evidence type="ECO:0000256" key="12">
    <source>
        <dbReference type="ARBA" id="ARBA00023128"/>
    </source>
</evidence>
<evidence type="ECO:0000256" key="15">
    <source>
        <dbReference type="ARBA" id="ARBA00031387"/>
    </source>
</evidence>
<evidence type="ECO:0000256" key="6">
    <source>
        <dbReference type="ARBA" id="ARBA00022660"/>
    </source>
</evidence>
<evidence type="ECO:0000256" key="3">
    <source>
        <dbReference type="ARBA" id="ARBA00008915"/>
    </source>
</evidence>
<keyword evidence="11" id="KW-1133">Transmembrane helix</keyword>
<dbReference type="Proteomes" id="UP000800092">
    <property type="component" value="Unassembled WGS sequence"/>
</dbReference>
<reference evidence="18" key="1">
    <citation type="journal article" date="2020" name="Stud. Mycol.">
        <title>101 Dothideomycetes genomes: a test case for predicting lifestyles and emergence of pathogens.</title>
        <authorList>
            <person name="Haridas S."/>
            <person name="Albert R."/>
            <person name="Binder M."/>
            <person name="Bloem J."/>
            <person name="Labutti K."/>
            <person name="Salamov A."/>
            <person name="Andreopoulos B."/>
            <person name="Baker S."/>
            <person name="Barry K."/>
            <person name="Bills G."/>
            <person name="Bluhm B."/>
            <person name="Cannon C."/>
            <person name="Castanera R."/>
            <person name="Culley D."/>
            <person name="Daum C."/>
            <person name="Ezra D."/>
            <person name="Gonzalez J."/>
            <person name="Henrissat B."/>
            <person name="Kuo A."/>
            <person name="Liang C."/>
            <person name="Lipzen A."/>
            <person name="Lutzoni F."/>
            <person name="Magnuson J."/>
            <person name="Mondo S."/>
            <person name="Nolan M."/>
            <person name="Ohm R."/>
            <person name="Pangilinan J."/>
            <person name="Park H.-J."/>
            <person name="Ramirez L."/>
            <person name="Alfaro M."/>
            <person name="Sun H."/>
            <person name="Tritt A."/>
            <person name="Yoshinaga Y."/>
            <person name="Zwiers L.-H."/>
            <person name="Turgeon B."/>
            <person name="Goodwin S."/>
            <person name="Spatafora J."/>
            <person name="Crous P."/>
            <person name="Grigoriev I."/>
        </authorList>
    </citation>
    <scope>NUCLEOTIDE SEQUENCE</scope>
    <source>
        <strain evidence="18">Tuck. ex Michener</strain>
    </source>
</reference>
<accession>A0A6A6H5J0</accession>
<sequence length="128" mass="14264">MIPPLRATSRLSTTASSSLRLHRSPALLNHSLQRPFSSSKAICSGSSHGHEDPYDPPGGWLWGVPPGQKYENEGWENVWTYGFGGCMLFLVVGYCYKPDTSIQTWALEEARRRLEVEGILEDPDAKKS</sequence>
<keyword evidence="5" id="KW-0813">Transport</keyword>
<evidence type="ECO:0000256" key="10">
    <source>
        <dbReference type="ARBA" id="ARBA00022982"/>
    </source>
</evidence>
<name>A0A6A6H5J0_VIRVR</name>
<evidence type="ECO:0000256" key="9">
    <source>
        <dbReference type="ARBA" id="ARBA00022946"/>
    </source>
</evidence>
<comment type="subcellular location">
    <subcellularLocation>
        <location evidence="2">Mitochondrion inner membrane</location>
        <topology evidence="2">Single-pass membrane protein</topology>
    </subcellularLocation>
</comment>
<keyword evidence="7" id="KW-0812">Transmembrane</keyword>
<organism evidence="18 19">
    <name type="scientific">Viridothelium virens</name>
    <name type="common">Speckled blister lichen</name>
    <name type="synonym">Trypethelium virens</name>
    <dbReference type="NCBI Taxonomy" id="1048519"/>
    <lineage>
        <taxon>Eukaryota</taxon>
        <taxon>Fungi</taxon>
        <taxon>Dikarya</taxon>
        <taxon>Ascomycota</taxon>
        <taxon>Pezizomycotina</taxon>
        <taxon>Dothideomycetes</taxon>
        <taxon>Dothideomycetes incertae sedis</taxon>
        <taxon>Trypetheliales</taxon>
        <taxon>Trypetheliaceae</taxon>
        <taxon>Viridothelium</taxon>
    </lineage>
</organism>
<proteinExistence type="inferred from homology"/>
<evidence type="ECO:0000256" key="2">
    <source>
        <dbReference type="ARBA" id="ARBA00004434"/>
    </source>
</evidence>
<comment type="subunit">
    <text evidence="16">Complex I is composed of 45 different subunits. Interacts with BCAP31.</text>
</comment>
<evidence type="ECO:0000313" key="18">
    <source>
        <dbReference type="EMBL" id="KAF2233149.1"/>
    </source>
</evidence>
<keyword evidence="9" id="KW-0809">Transit peptide</keyword>
<evidence type="ECO:0000256" key="8">
    <source>
        <dbReference type="ARBA" id="ARBA00022792"/>
    </source>
</evidence>
<evidence type="ECO:0000256" key="4">
    <source>
        <dbReference type="ARBA" id="ARBA00018632"/>
    </source>
</evidence>
<evidence type="ECO:0000313" key="19">
    <source>
        <dbReference type="Proteomes" id="UP000800092"/>
    </source>
</evidence>
<keyword evidence="13" id="KW-0472">Membrane</keyword>
<dbReference type="InterPro" id="IPR019329">
    <property type="entry name" value="NADH_UbQ_OxRdtase_ESSS_su"/>
</dbReference>
<comment type="function">
    <text evidence="1">Accessory subunit of the mitochondrial membrane respiratory chain NADH dehydrogenase (Complex I), that is believed not to be involved in catalysis. Complex I functions in the transfer of electrons from NADH to the respiratory chain. The immediate electron acceptor for the enzyme is believed to be ubiquinone.</text>
</comment>
<dbReference type="OrthoDB" id="2147978at2759"/>
<dbReference type="PANTHER" id="PTHR40637:SF1">
    <property type="entry name" value="ESSS SUBUNIT OF NADH:UBIQUINONE OXIDOREDUCTASE (COMPLEX I) PROTEIN"/>
    <property type="match status" value="1"/>
</dbReference>
<evidence type="ECO:0000256" key="5">
    <source>
        <dbReference type="ARBA" id="ARBA00022448"/>
    </source>
</evidence>
<keyword evidence="10" id="KW-0249">Electron transport</keyword>
<evidence type="ECO:0000256" key="11">
    <source>
        <dbReference type="ARBA" id="ARBA00022989"/>
    </source>
</evidence>
<evidence type="ECO:0000256" key="16">
    <source>
        <dbReference type="ARBA" id="ARBA00046528"/>
    </source>
</evidence>
<gene>
    <name evidence="18" type="ORF">EV356DRAFT_503995</name>
</gene>
<keyword evidence="12" id="KW-0496">Mitochondrion</keyword>
<dbReference type="EMBL" id="ML991809">
    <property type="protein sequence ID" value="KAF2233149.1"/>
    <property type="molecule type" value="Genomic_DNA"/>
</dbReference>
<dbReference type="GO" id="GO:0005743">
    <property type="term" value="C:mitochondrial inner membrane"/>
    <property type="evidence" value="ECO:0007669"/>
    <property type="project" value="UniProtKB-SubCell"/>
</dbReference>
<evidence type="ECO:0000256" key="14">
    <source>
        <dbReference type="ARBA" id="ARBA00030753"/>
    </source>
</evidence>
<feature type="region of interest" description="Disordered" evidence="17">
    <location>
        <begin position="39"/>
        <end position="58"/>
    </location>
</feature>
<keyword evidence="19" id="KW-1185">Reference proteome</keyword>
<comment type="similarity">
    <text evidence="3">Belongs to the complex I NDUFB11 subunit family.</text>
</comment>
<evidence type="ECO:0000256" key="13">
    <source>
        <dbReference type="ARBA" id="ARBA00023136"/>
    </source>
</evidence>
<keyword evidence="6" id="KW-0679">Respiratory chain</keyword>
<protein>
    <recommendedName>
        <fullName evidence="4">NADH dehydrogenase [ubiquinone] 1 beta subcomplex subunit 11, mitochondrial</fullName>
    </recommendedName>
    <alternativeName>
        <fullName evidence="15">Complex I-ESSS</fullName>
    </alternativeName>
    <alternativeName>
        <fullName evidence="14">NADH-ubiquinone oxidoreductase ESSS subunit</fullName>
    </alternativeName>
</protein>
<keyword evidence="8" id="KW-0999">Mitochondrion inner membrane</keyword>
<evidence type="ECO:0000256" key="7">
    <source>
        <dbReference type="ARBA" id="ARBA00022692"/>
    </source>
</evidence>
<dbReference type="AlphaFoldDB" id="A0A6A6H5J0"/>
<dbReference type="PANTHER" id="PTHR40637">
    <property type="entry name" value="ESSS SUBUNIT OF NADH:UBIQUINONE OXIDOREDUCTASE (COMPLEX I) PROTEIN"/>
    <property type="match status" value="1"/>
</dbReference>
<dbReference type="Pfam" id="PF10183">
    <property type="entry name" value="ESSS"/>
    <property type="match status" value="1"/>
</dbReference>
<evidence type="ECO:0000256" key="17">
    <source>
        <dbReference type="SAM" id="MobiDB-lite"/>
    </source>
</evidence>
<evidence type="ECO:0000256" key="1">
    <source>
        <dbReference type="ARBA" id="ARBA00003195"/>
    </source>
</evidence>